<dbReference type="InterPro" id="IPR017441">
    <property type="entry name" value="Protein_kinase_ATP_BS"/>
</dbReference>
<evidence type="ECO:0000313" key="14">
    <source>
        <dbReference type="Proteomes" id="UP000613580"/>
    </source>
</evidence>
<dbReference type="PROSITE" id="PS00107">
    <property type="entry name" value="PROTEIN_KINASE_ATP"/>
    <property type="match status" value="1"/>
</dbReference>
<keyword evidence="3" id="KW-0808">Transferase</keyword>
<evidence type="ECO:0000256" key="8">
    <source>
        <dbReference type="ARBA" id="ARBA00047454"/>
    </source>
</evidence>
<evidence type="ECO:0000256" key="11">
    <source>
        <dbReference type="SAM" id="MobiDB-lite"/>
    </source>
</evidence>
<dbReference type="Pfam" id="PF00069">
    <property type="entry name" value="Pkinase"/>
    <property type="match status" value="1"/>
</dbReference>
<dbReference type="EMBL" id="JACAZE010000001">
    <property type="protein sequence ID" value="KAF7322461.1"/>
    <property type="molecule type" value="Genomic_DNA"/>
</dbReference>
<dbReference type="AlphaFoldDB" id="A0A8H6TSE1"/>
<dbReference type="Gene3D" id="3.30.200.20">
    <property type="entry name" value="Phosphorylase Kinase, domain 1"/>
    <property type="match status" value="1"/>
</dbReference>
<dbReference type="InterPro" id="IPR008271">
    <property type="entry name" value="Ser/Thr_kinase_AS"/>
</dbReference>
<comment type="catalytic activity">
    <reaction evidence="8">
        <text>L-seryl-[protein] + ATP = O-phospho-L-seryl-[protein] + ADP + H(+)</text>
        <dbReference type="Rhea" id="RHEA:17989"/>
        <dbReference type="Rhea" id="RHEA-COMP:9863"/>
        <dbReference type="Rhea" id="RHEA-COMP:11604"/>
        <dbReference type="ChEBI" id="CHEBI:15378"/>
        <dbReference type="ChEBI" id="CHEBI:29999"/>
        <dbReference type="ChEBI" id="CHEBI:30616"/>
        <dbReference type="ChEBI" id="CHEBI:83421"/>
        <dbReference type="ChEBI" id="CHEBI:456216"/>
        <dbReference type="EC" id="2.7.11.11"/>
    </reaction>
</comment>
<proteinExistence type="inferred from homology"/>
<dbReference type="GO" id="GO:0004691">
    <property type="term" value="F:cAMP-dependent protein kinase activity"/>
    <property type="evidence" value="ECO:0007669"/>
    <property type="project" value="UniProtKB-EC"/>
</dbReference>
<accession>A0A8H6TSE1</accession>
<evidence type="ECO:0000256" key="1">
    <source>
        <dbReference type="ARBA" id="ARBA00012444"/>
    </source>
</evidence>
<evidence type="ECO:0000256" key="5">
    <source>
        <dbReference type="ARBA" id="ARBA00022777"/>
    </source>
</evidence>
<dbReference type="OrthoDB" id="10252171at2759"/>
<feature type="domain" description="Protein kinase" evidence="12">
    <location>
        <begin position="77"/>
        <end position="358"/>
    </location>
</feature>
<evidence type="ECO:0000256" key="4">
    <source>
        <dbReference type="ARBA" id="ARBA00022741"/>
    </source>
</evidence>
<dbReference type="PROSITE" id="PS50011">
    <property type="entry name" value="PROTEIN_KINASE_DOM"/>
    <property type="match status" value="1"/>
</dbReference>
<dbReference type="PANTHER" id="PTHR24353">
    <property type="entry name" value="CYCLIC NUCLEOTIDE-DEPENDENT PROTEIN KINASE"/>
    <property type="match status" value="1"/>
</dbReference>
<comment type="caution">
    <text evidence="13">The sequence shown here is derived from an EMBL/GenBank/DDBJ whole genome shotgun (WGS) entry which is preliminary data.</text>
</comment>
<dbReference type="GO" id="GO:0005952">
    <property type="term" value="C:cAMP-dependent protein kinase complex"/>
    <property type="evidence" value="ECO:0007669"/>
    <property type="project" value="TreeGrafter"/>
</dbReference>
<dbReference type="PROSITE" id="PS00108">
    <property type="entry name" value="PROTEIN_KINASE_ST"/>
    <property type="match status" value="1"/>
</dbReference>
<evidence type="ECO:0000256" key="3">
    <source>
        <dbReference type="ARBA" id="ARBA00022679"/>
    </source>
</evidence>
<sequence length="406" mass="45254">MLLCCNETSMAPTRTQSARRRAKPPTGYNHKHQKDGNSIGAQFRENYKGVHDSAEPYHPRGRRVADPRGPGLTLKDLELVKALGRGSNGSVLLVRTRQSASLPGKLFALKAVSKKTLRQREDSTIPNDNSRERTALVALGWNAFICGLLETFHDDRNVYMMLEYSPCGSFDLLIDQEGPLPSGDALFYFANIVCGLEHMEKCGYVHRDLKPLNLLVGPDGYLMICDFGTAMPVPKDGELVDPAWWGNEGTPVFQAPESFEATDVRYGPAIDWWAAGITLFEMMTLQVPYEPSGRGRRGASTSLGDDVLALIRDGPYVWPPQFRVGRKLKDLVACLLLVNADERLGARGAAEVMAHPWLASVDWARMRRKWYLPPGRDFVAPPAADLRSFRKPVKKSWYPGLHFPDS</sequence>
<keyword evidence="5 13" id="KW-0418">Kinase</keyword>
<dbReference type="Proteomes" id="UP000613580">
    <property type="component" value="Unassembled WGS sequence"/>
</dbReference>
<evidence type="ECO:0000259" key="12">
    <source>
        <dbReference type="PROSITE" id="PS50011"/>
    </source>
</evidence>
<evidence type="ECO:0000256" key="7">
    <source>
        <dbReference type="ARBA" id="ARBA00047292"/>
    </source>
</evidence>
<evidence type="ECO:0000256" key="10">
    <source>
        <dbReference type="RuleBase" id="RU000304"/>
    </source>
</evidence>
<name>A0A8H6TSE1_MYCCL</name>
<organism evidence="13 14">
    <name type="scientific">Mycena chlorophos</name>
    <name type="common">Agaric fungus</name>
    <name type="synonym">Agaricus chlorophos</name>
    <dbReference type="NCBI Taxonomy" id="658473"/>
    <lineage>
        <taxon>Eukaryota</taxon>
        <taxon>Fungi</taxon>
        <taxon>Dikarya</taxon>
        <taxon>Basidiomycota</taxon>
        <taxon>Agaricomycotina</taxon>
        <taxon>Agaricomycetes</taxon>
        <taxon>Agaricomycetidae</taxon>
        <taxon>Agaricales</taxon>
        <taxon>Marasmiineae</taxon>
        <taxon>Mycenaceae</taxon>
        <taxon>Mycena</taxon>
    </lineage>
</organism>
<dbReference type="PANTHER" id="PTHR24353:SF143">
    <property type="entry name" value="PROTEIN KINASE DOMAIN-CONTAINING PROTEIN"/>
    <property type="match status" value="1"/>
</dbReference>
<dbReference type="Gene3D" id="1.10.510.10">
    <property type="entry name" value="Transferase(Phosphotransferase) domain 1"/>
    <property type="match status" value="1"/>
</dbReference>
<feature type="compositionally biased region" description="Polar residues" evidence="11">
    <location>
        <begin position="5"/>
        <end position="16"/>
    </location>
</feature>
<keyword evidence="6 9" id="KW-0067">ATP-binding</keyword>
<feature type="compositionally biased region" description="Basic residues" evidence="11">
    <location>
        <begin position="17"/>
        <end position="33"/>
    </location>
</feature>
<gene>
    <name evidence="13" type="ORF">HMN09_00024400</name>
</gene>
<dbReference type="SMART" id="SM00220">
    <property type="entry name" value="S_TKc"/>
    <property type="match status" value="1"/>
</dbReference>
<evidence type="ECO:0000256" key="9">
    <source>
        <dbReference type="PROSITE-ProRule" id="PRU10141"/>
    </source>
</evidence>
<keyword evidence="14" id="KW-1185">Reference proteome</keyword>
<reference evidence="13" key="1">
    <citation type="submission" date="2020-05" db="EMBL/GenBank/DDBJ databases">
        <title>Mycena genomes resolve the evolution of fungal bioluminescence.</title>
        <authorList>
            <person name="Tsai I.J."/>
        </authorList>
    </citation>
    <scope>NUCLEOTIDE SEQUENCE</scope>
    <source>
        <strain evidence="13">110903Hualien_Pintung</strain>
    </source>
</reference>
<dbReference type="EC" id="2.7.11.11" evidence="1"/>
<evidence type="ECO:0000256" key="6">
    <source>
        <dbReference type="ARBA" id="ARBA00022840"/>
    </source>
</evidence>
<feature type="binding site" evidence="9">
    <location>
        <position position="110"/>
    </location>
    <ligand>
        <name>ATP</name>
        <dbReference type="ChEBI" id="CHEBI:30616"/>
    </ligand>
</feature>
<dbReference type="InterPro" id="IPR000719">
    <property type="entry name" value="Prot_kinase_dom"/>
</dbReference>
<keyword evidence="2 10" id="KW-0723">Serine/threonine-protein kinase</keyword>
<comment type="similarity">
    <text evidence="10">Belongs to the protein kinase superfamily.</text>
</comment>
<evidence type="ECO:0000256" key="2">
    <source>
        <dbReference type="ARBA" id="ARBA00022527"/>
    </source>
</evidence>
<dbReference type="SUPFAM" id="SSF56112">
    <property type="entry name" value="Protein kinase-like (PK-like)"/>
    <property type="match status" value="1"/>
</dbReference>
<dbReference type="InterPro" id="IPR011009">
    <property type="entry name" value="Kinase-like_dom_sf"/>
</dbReference>
<feature type="region of interest" description="Disordered" evidence="11">
    <location>
        <begin position="5"/>
        <end position="37"/>
    </location>
</feature>
<protein>
    <recommendedName>
        <fullName evidence="1">cAMP-dependent protein kinase</fullName>
        <ecNumber evidence="1">2.7.11.11</ecNumber>
    </recommendedName>
</protein>
<comment type="catalytic activity">
    <reaction evidence="7">
        <text>L-threonyl-[protein] + ATP = O-phospho-L-threonyl-[protein] + ADP + H(+)</text>
        <dbReference type="Rhea" id="RHEA:46608"/>
        <dbReference type="Rhea" id="RHEA-COMP:11060"/>
        <dbReference type="Rhea" id="RHEA-COMP:11605"/>
        <dbReference type="ChEBI" id="CHEBI:15378"/>
        <dbReference type="ChEBI" id="CHEBI:30013"/>
        <dbReference type="ChEBI" id="CHEBI:30616"/>
        <dbReference type="ChEBI" id="CHEBI:61977"/>
        <dbReference type="ChEBI" id="CHEBI:456216"/>
        <dbReference type="EC" id="2.7.11.11"/>
    </reaction>
</comment>
<keyword evidence="4 9" id="KW-0547">Nucleotide-binding</keyword>
<dbReference type="GO" id="GO:0005524">
    <property type="term" value="F:ATP binding"/>
    <property type="evidence" value="ECO:0007669"/>
    <property type="project" value="UniProtKB-UniRule"/>
</dbReference>
<evidence type="ECO:0000313" key="13">
    <source>
        <dbReference type="EMBL" id="KAF7322461.1"/>
    </source>
</evidence>